<organism evidence="1 2">
    <name type="scientific">Diaporthe vaccinii</name>
    <dbReference type="NCBI Taxonomy" id="105482"/>
    <lineage>
        <taxon>Eukaryota</taxon>
        <taxon>Fungi</taxon>
        <taxon>Dikarya</taxon>
        <taxon>Ascomycota</taxon>
        <taxon>Pezizomycotina</taxon>
        <taxon>Sordariomycetes</taxon>
        <taxon>Sordariomycetidae</taxon>
        <taxon>Diaporthales</taxon>
        <taxon>Diaporthaceae</taxon>
        <taxon>Diaporthe</taxon>
        <taxon>Diaporthe eres species complex</taxon>
    </lineage>
</organism>
<name>A0ABR4DXM7_9PEZI</name>
<proteinExistence type="predicted"/>
<dbReference type="EMBL" id="JBAWTH010000146">
    <property type="protein sequence ID" value="KAL2274926.1"/>
    <property type="molecule type" value="Genomic_DNA"/>
</dbReference>
<dbReference type="Proteomes" id="UP001600888">
    <property type="component" value="Unassembled WGS sequence"/>
</dbReference>
<comment type="caution">
    <text evidence="1">The sequence shown here is derived from an EMBL/GenBank/DDBJ whole genome shotgun (WGS) entry which is preliminary data.</text>
</comment>
<sequence length="72" mass="8319">MHTSLRSRFDARFDKQTCGMARLGFAFPYVLMFPPHSPPQQSRGSKARLHAFYPFAEGPVRNDHHICRVEKS</sequence>
<evidence type="ECO:0000313" key="2">
    <source>
        <dbReference type="Proteomes" id="UP001600888"/>
    </source>
</evidence>
<evidence type="ECO:0000313" key="1">
    <source>
        <dbReference type="EMBL" id="KAL2274926.1"/>
    </source>
</evidence>
<protein>
    <submittedName>
        <fullName evidence="1">Uncharacterized protein</fullName>
    </submittedName>
</protein>
<gene>
    <name evidence="1" type="ORF">FJTKL_02658</name>
</gene>
<reference evidence="1 2" key="1">
    <citation type="submission" date="2024-03" db="EMBL/GenBank/DDBJ databases">
        <title>A high-quality draft genome sequence of Diaporthe vaccinii, a causative agent of upright dieback and viscid rot disease in cranberry plants.</title>
        <authorList>
            <person name="Sarrasin M."/>
            <person name="Lang B.F."/>
            <person name="Burger G."/>
        </authorList>
    </citation>
    <scope>NUCLEOTIDE SEQUENCE [LARGE SCALE GENOMIC DNA]</scope>
    <source>
        <strain evidence="1 2">IS7</strain>
    </source>
</reference>
<keyword evidence="2" id="KW-1185">Reference proteome</keyword>
<accession>A0ABR4DXM7</accession>